<evidence type="ECO:0000313" key="12">
    <source>
        <dbReference type="Proteomes" id="UP001168613"/>
    </source>
</evidence>
<evidence type="ECO:0000256" key="9">
    <source>
        <dbReference type="RuleBase" id="RU369079"/>
    </source>
</evidence>
<feature type="transmembrane region" description="Helical" evidence="9">
    <location>
        <begin position="124"/>
        <end position="146"/>
    </location>
</feature>
<proteinExistence type="inferred from homology"/>
<evidence type="ECO:0000256" key="7">
    <source>
        <dbReference type="ARBA" id="ARBA00023136"/>
    </source>
</evidence>
<sequence>MKRFYSVLEIVPSILLLIMAFLTTLSAITRYAFSWPIPDEYEISRLLLSVVICWGMALAFRHHDHIQLDIYWGALSARGKRVLTRIGSGISMILVAGVALALASKTVDTHAAGLLTVDLNLPVWGFYAAAWAGILAAFFILLGQFLMPEKMLSSDETDTSN</sequence>
<dbReference type="InterPro" id="IPR007387">
    <property type="entry name" value="TRAP_DctQ"/>
</dbReference>
<evidence type="ECO:0000256" key="3">
    <source>
        <dbReference type="ARBA" id="ARBA00022475"/>
    </source>
</evidence>
<evidence type="ECO:0000256" key="8">
    <source>
        <dbReference type="ARBA" id="ARBA00038436"/>
    </source>
</evidence>
<evidence type="ECO:0000256" key="5">
    <source>
        <dbReference type="ARBA" id="ARBA00022692"/>
    </source>
</evidence>
<gene>
    <name evidence="11" type="ORF">LMS43_02585</name>
</gene>
<comment type="subunit">
    <text evidence="9">The complex comprises the extracytoplasmic solute receptor protein and the two transmembrane proteins.</text>
</comment>
<name>A0ABT8EGA0_9BURK</name>
<keyword evidence="6 9" id="KW-1133">Transmembrane helix</keyword>
<comment type="subcellular location">
    <subcellularLocation>
        <location evidence="1 9">Cell inner membrane</location>
        <topology evidence="1 9">Multi-pass membrane protein</topology>
    </subcellularLocation>
</comment>
<evidence type="ECO:0000313" key="11">
    <source>
        <dbReference type="EMBL" id="MDN4120170.1"/>
    </source>
</evidence>
<evidence type="ECO:0000256" key="6">
    <source>
        <dbReference type="ARBA" id="ARBA00022989"/>
    </source>
</evidence>
<feature type="transmembrane region" description="Helical" evidence="9">
    <location>
        <begin position="82"/>
        <end position="104"/>
    </location>
</feature>
<dbReference type="RefSeq" id="WP_266122498.1">
    <property type="nucleotide sequence ID" value="NZ_JAJHNU010000001.1"/>
</dbReference>
<dbReference type="Pfam" id="PF04290">
    <property type="entry name" value="DctQ"/>
    <property type="match status" value="1"/>
</dbReference>
<keyword evidence="12" id="KW-1185">Reference proteome</keyword>
<keyword evidence="5 9" id="KW-0812">Transmembrane</keyword>
<organism evidence="11 12">
    <name type="scientific">Alcaligenes endophyticus</name>
    <dbReference type="NCBI Taxonomy" id="1929088"/>
    <lineage>
        <taxon>Bacteria</taxon>
        <taxon>Pseudomonadati</taxon>
        <taxon>Pseudomonadota</taxon>
        <taxon>Betaproteobacteria</taxon>
        <taxon>Burkholderiales</taxon>
        <taxon>Alcaligenaceae</taxon>
        <taxon>Alcaligenes</taxon>
    </lineage>
</organism>
<evidence type="ECO:0000256" key="1">
    <source>
        <dbReference type="ARBA" id="ARBA00004429"/>
    </source>
</evidence>
<keyword evidence="7 9" id="KW-0472">Membrane</keyword>
<protein>
    <recommendedName>
        <fullName evidence="9">TRAP transporter small permease protein</fullName>
    </recommendedName>
</protein>
<dbReference type="PANTHER" id="PTHR35011">
    <property type="entry name" value="2,3-DIKETO-L-GULONATE TRAP TRANSPORTER SMALL PERMEASE PROTEIN YIAM"/>
    <property type="match status" value="1"/>
</dbReference>
<comment type="similarity">
    <text evidence="8 9">Belongs to the TRAP transporter small permease family.</text>
</comment>
<dbReference type="Proteomes" id="UP001168613">
    <property type="component" value="Unassembled WGS sequence"/>
</dbReference>
<dbReference type="PANTHER" id="PTHR35011:SF2">
    <property type="entry name" value="2,3-DIKETO-L-GULONATE TRAP TRANSPORTER SMALL PERMEASE PROTEIN YIAM"/>
    <property type="match status" value="1"/>
</dbReference>
<keyword evidence="3" id="KW-1003">Cell membrane</keyword>
<feature type="transmembrane region" description="Helical" evidence="9">
    <location>
        <begin position="7"/>
        <end position="31"/>
    </location>
</feature>
<reference evidence="11" key="1">
    <citation type="submission" date="2021-11" db="EMBL/GenBank/DDBJ databases">
        <title>Draft genome sequence of Alcaligenes endophyticus type strain CCUG 75668T.</title>
        <authorList>
            <person name="Salva-Serra F."/>
            <person name="Duran R.E."/>
            <person name="Seeger M."/>
            <person name="Moore E.R.B."/>
            <person name="Jaen-Luchoro D."/>
        </authorList>
    </citation>
    <scope>NUCLEOTIDE SEQUENCE</scope>
    <source>
        <strain evidence="11">CCUG 75668</strain>
    </source>
</reference>
<keyword evidence="2 9" id="KW-0813">Transport</keyword>
<dbReference type="EMBL" id="JAJHNU010000001">
    <property type="protein sequence ID" value="MDN4120170.1"/>
    <property type="molecule type" value="Genomic_DNA"/>
</dbReference>
<feature type="domain" description="Tripartite ATP-independent periplasmic transporters DctQ component" evidence="10">
    <location>
        <begin position="19"/>
        <end position="145"/>
    </location>
</feature>
<evidence type="ECO:0000259" key="10">
    <source>
        <dbReference type="Pfam" id="PF04290"/>
    </source>
</evidence>
<accession>A0ABT8EGA0</accession>
<evidence type="ECO:0000256" key="2">
    <source>
        <dbReference type="ARBA" id="ARBA00022448"/>
    </source>
</evidence>
<keyword evidence="4 9" id="KW-0997">Cell inner membrane</keyword>
<dbReference type="InterPro" id="IPR055348">
    <property type="entry name" value="DctQ"/>
</dbReference>
<comment type="caution">
    <text evidence="11">The sequence shown here is derived from an EMBL/GenBank/DDBJ whole genome shotgun (WGS) entry which is preliminary data.</text>
</comment>
<feature type="transmembrane region" description="Helical" evidence="9">
    <location>
        <begin position="43"/>
        <end position="61"/>
    </location>
</feature>
<evidence type="ECO:0000256" key="4">
    <source>
        <dbReference type="ARBA" id="ARBA00022519"/>
    </source>
</evidence>
<comment type="function">
    <text evidence="9">Part of the tripartite ATP-independent periplasmic (TRAP) transport system.</text>
</comment>